<protein>
    <submittedName>
        <fullName evidence="1">Uncharacterized protein</fullName>
    </submittedName>
</protein>
<dbReference type="SUPFAM" id="SSF48403">
    <property type="entry name" value="Ankyrin repeat"/>
    <property type="match status" value="1"/>
</dbReference>
<keyword evidence="2" id="KW-1185">Reference proteome</keyword>
<sequence>MSREVIWMNIDMIAKLKRSEEFFAAFQEGDQLKYFDGISLIFYAVSNKDLESRYKISNFLLDKGVDVTSLNQDHESILHVLLSQVKNDIIQVTNLCGRLISMGADINILDNNNRVALKYILNMKYADEELKPIYDLWFSQENVSLTTKDKWGMTPIEFAKKLPYRKDIVERMELYVREKEA</sequence>
<evidence type="ECO:0000313" key="2">
    <source>
        <dbReference type="Proteomes" id="UP000016511"/>
    </source>
</evidence>
<dbReference type="InterPro" id="IPR036770">
    <property type="entry name" value="Ankyrin_rpt-contain_sf"/>
</dbReference>
<proteinExistence type="predicted"/>
<dbReference type="eggNOG" id="COG0666">
    <property type="taxonomic scope" value="Bacteria"/>
</dbReference>
<dbReference type="HOGENOM" id="CLU_126395_0_0_9"/>
<accession>U1X6V0</accession>
<comment type="caution">
    <text evidence="1">The sequence shown here is derived from an EMBL/GenBank/DDBJ whole genome shotgun (WGS) entry which is preliminary data.</text>
</comment>
<dbReference type="STRING" id="649747.HMPREF0083_01653"/>
<dbReference type="EMBL" id="AWSJ01000111">
    <property type="protein sequence ID" value="ERI10253.1"/>
    <property type="molecule type" value="Genomic_DNA"/>
</dbReference>
<evidence type="ECO:0000313" key="1">
    <source>
        <dbReference type="EMBL" id="ERI10253.1"/>
    </source>
</evidence>
<name>U1X6V0_ANEAE</name>
<dbReference type="AlphaFoldDB" id="U1X6V0"/>
<gene>
    <name evidence="1" type="ORF">HMPREF0083_01653</name>
</gene>
<organism evidence="1 2">
    <name type="scientific">Aneurinibacillus aneurinilyticus ATCC 12856</name>
    <dbReference type="NCBI Taxonomy" id="649747"/>
    <lineage>
        <taxon>Bacteria</taxon>
        <taxon>Bacillati</taxon>
        <taxon>Bacillota</taxon>
        <taxon>Bacilli</taxon>
        <taxon>Bacillales</taxon>
        <taxon>Paenibacillaceae</taxon>
        <taxon>Aneurinibacillus group</taxon>
        <taxon>Aneurinibacillus</taxon>
    </lineage>
</organism>
<dbReference type="PATRIC" id="fig|649747.3.peg.1497"/>
<dbReference type="Gene3D" id="1.25.40.20">
    <property type="entry name" value="Ankyrin repeat-containing domain"/>
    <property type="match status" value="1"/>
</dbReference>
<dbReference type="Proteomes" id="UP000016511">
    <property type="component" value="Unassembled WGS sequence"/>
</dbReference>
<reference evidence="1 2" key="1">
    <citation type="submission" date="2013-08" db="EMBL/GenBank/DDBJ databases">
        <authorList>
            <person name="Weinstock G."/>
            <person name="Sodergren E."/>
            <person name="Wylie T."/>
            <person name="Fulton L."/>
            <person name="Fulton R."/>
            <person name="Fronick C."/>
            <person name="O'Laughlin M."/>
            <person name="Godfrey J."/>
            <person name="Miner T."/>
            <person name="Herter B."/>
            <person name="Appelbaum E."/>
            <person name="Cordes M."/>
            <person name="Lek S."/>
            <person name="Wollam A."/>
            <person name="Pepin K.H."/>
            <person name="Palsikar V.B."/>
            <person name="Mitreva M."/>
            <person name="Wilson R.K."/>
        </authorList>
    </citation>
    <scope>NUCLEOTIDE SEQUENCE [LARGE SCALE GENOMIC DNA]</scope>
    <source>
        <strain evidence="1 2">ATCC 12856</strain>
    </source>
</reference>